<evidence type="ECO:0000256" key="5">
    <source>
        <dbReference type="ARBA" id="ARBA00022989"/>
    </source>
</evidence>
<keyword evidence="6 7" id="KW-0472">Membrane</keyword>
<dbReference type="InterPro" id="IPR002524">
    <property type="entry name" value="Cation_efflux"/>
</dbReference>
<evidence type="ECO:0000259" key="8">
    <source>
        <dbReference type="Pfam" id="PF01545"/>
    </source>
</evidence>
<accession>D9PFG9</accession>
<feature type="transmembrane region" description="Helical" evidence="7">
    <location>
        <begin position="116"/>
        <end position="138"/>
    </location>
</feature>
<dbReference type="GO" id="GO:0005886">
    <property type="term" value="C:plasma membrane"/>
    <property type="evidence" value="ECO:0007669"/>
    <property type="project" value="TreeGrafter"/>
</dbReference>
<dbReference type="AlphaFoldDB" id="D9PFG9"/>
<name>D9PFG9_9ZZZZ</name>
<keyword evidence="3" id="KW-1003">Cell membrane</keyword>
<reference evidence="9" key="1">
    <citation type="submission" date="2010-07" db="EMBL/GenBank/DDBJ databases">
        <authorList>
            <consortium name="CONSOLIDER consortium CSD2007-00005"/>
            <person name="Guazzaroni M.-E."/>
            <person name="Richter M."/>
            <person name="Garcia-Salamanca A."/>
            <person name="Yarza P."/>
            <person name="Ferrer M."/>
        </authorList>
    </citation>
    <scope>NUCLEOTIDE SEQUENCE</scope>
</reference>
<keyword evidence="5 7" id="KW-1133">Transmembrane helix</keyword>
<dbReference type="InterPro" id="IPR027469">
    <property type="entry name" value="Cation_efflux_TMD_sf"/>
</dbReference>
<dbReference type="InterPro" id="IPR058533">
    <property type="entry name" value="Cation_efflux_TM"/>
</dbReference>
<protein>
    <submittedName>
        <fullName evidence="9">Cation-efflux pump fieF</fullName>
    </submittedName>
</protein>
<dbReference type="PANTHER" id="PTHR43840">
    <property type="entry name" value="MITOCHONDRIAL METAL TRANSPORTER 1-RELATED"/>
    <property type="match status" value="1"/>
</dbReference>
<dbReference type="GO" id="GO:0015086">
    <property type="term" value="F:cadmium ion transmembrane transporter activity"/>
    <property type="evidence" value="ECO:0007669"/>
    <property type="project" value="TreeGrafter"/>
</dbReference>
<dbReference type="Pfam" id="PF01545">
    <property type="entry name" value="Cation_efflux"/>
    <property type="match status" value="1"/>
</dbReference>
<dbReference type="GO" id="GO:0006882">
    <property type="term" value="P:intracellular zinc ion homeostasis"/>
    <property type="evidence" value="ECO:0007669"/>
    <property type="project" value="TreeGrafter"/>
</dbReference>
<feature type="domain" description="Cation efflux protein transmembrane" evidence="8">
    <location>
        <begin position="15"/>
        <end position="203"/>
    </location>
</feature>
<evidence type="ECO:0000256" key="4">
    <source>
        <dbReference type="ARBA" id="ARBA00022692"/>
    </source>
</evidence>
<dbReference type="GO" id="GO:0015093">
    <property type="term" value="F:ferrous iron transmembrane transporter activity"/>
    <property type="evidence" value="ECO:0007669"/>
    <property type="project" value="TreeGrafter"/>
</dbReference>
<dbReference type="SUPFAM" id="SSF161111">
    <property type="entry name" value="Cation efflux protein transmembrane domain-like"/>
    <property type="match status" value="1"/>
</dbReference>
<comment type="caution">
    <text evidence="9">The sequence shown here is derived from an EMBL/GenBank/DDBJ whole genome shotgun (WGS) entry which is preliminary data.</text>
</comment>
<dbReference type="NCBIfam" id="TIGR01297">
    <property type="entry name" value="CDF"/>
    <property type="match status" value="1"/>
</dbReference>
<evidence type="ECO:0000256" key="1">
    <source>
        <dbReference type="ARBA" id="ARBA00004141"/>
    </source>
</evidence>
<evidence type="ECO:0000256" key="2">
    <source>
        <dbReference type="ARBA" id="ARBA00022448"/>
    </source>
</evidence>
<feature type="transmembrane region" description="Helical" evidence="7">
    <location>
        <begin position="158"/>
        <end position="176"/>
    </location>
</feature>
<keyword evidence="4 7" id="KW-0812">Transmembrane</keyword>
<dbReference type="GO" id="GO:0015341">
    <property type="term" value="F:zinc efflux antiporter activity"/>
    <property type="evidence" value="ECO:0007669"/>
    <property type="project" value="TreeGrafter"/>
</dbReference>
<dbReference type="Gene3D" id="1.20.1510.10">
    <property type="entry name" value="Cation efflux protein transmembrane domain"/>
    <property type="match status" value="1"/>
</dbReference>
<dbReference type="InterPro" id="IPR050291">
    <property type="entry name" value="CDF_Transporter"/>
</dbReference>
<comment type="subcellular location">
    <subcellularLocation>
        <location evidence="1">Membrane</location>
        <topology evidence="1">Multi-pass membrane protein</topology>
    </subcellularLocation>
</comment>
<proteinExistence type="predicted"/>
<organism evidence="9">
    <name type="scientific">sediment metagenome</name>
    <dbReference type="NCBI Taxonomy" id="749907"/>
    <lineage>
        <taxon>unclassified sequences</taxon>
        <taxon>metagenomes</taxon>
        <taxon>ecological metagenomes</taxon>
    </lineage>
</organism>
<evidence type="ECO:0000256" key="3">
    <source>
        <dbReference type="ARBA" id="ARBA00022475"/>
    </source>
</evidence>
<dbReference type="PANTHER" id="PTHR43840:SF41">
    <property type="entry name" value="CATION-EFFLUX PUMP FIEF"/>
    <property type="match status" value="1"/>
</dbReference>
<evidence type="ECO:0000313" key="9">
    <source>
        <dbReference type="EMBL" id="EFK97696.1"/>
    </source>
</evidence>
<gene>
    <name evidence="9" type="primary">fieF</name>
    <name evidence="9" type="ORF">LDC_0248</name>
</gene>
<feature type="transmembrane region" description="Helical" evidence="7">
    <location>
        <begin position="81"/>
        <end position="101"/>
    </location>
</feature>
<reference evidence="9" key="2">
    <citation type="journal article" date="2011" name="Microb. Ecol.">
        <title>Taxonomic and Functional Metagenomic Profiling of the Microbial Community in the Anoxic Sediment of a Sub-saline Shallow Lake (Laguna de Carrizo, Central Spain).</title>
        <authorList>
            <person name="Ferrer M."/>
            <person name="Guazzaroni M.E."/>
            <person name="Richter M."/>
            <person name="Garcia-Salamanca A."/>
            <person name="Yarza P."/>
            <person name="Suarez-Suarez A."/>
            <person name="Solano J."/>
            <person name="Alcaide M."/>
            <person name="van Dillewijn P."/>
            <person name="Molina-Henares M.A."/>
            <person name="Lopez-Cortes N."/>
            <person name="Al-Ramahi Y."/>
            <person name="Guerrero C."/>
            <person name="Acosta A."/>
            <person name="de Eugenio L.I."/>
            <person name="Martinez V."/>
            <person name="Marques S."/>
            <person name="Rojo F."/>
            <person name="Santero E."/>
            <person name="Genilloud O."/>
            <person name="Perez-Perez J."/>
            <person name="Rossello-Mora R."/>
            <person name="Ramos J.L."/>
        </authorList>
    </citation>
    <scope>NUCLEOTIDE SEQUENCE</scope>
</reference>
<evidence type="ECO:0000256" key="7">
    <source>
        <dbReference type="SAM" id="Phobius"/>
    </source>
</evidence>
<feature type="non-terminal residue" evidence="9">
    <location>
        <position position="203"/>
    </location>
</feature>
<keyword evidence="2" id="KW-0813">Transport</keyword>
<dbReference type="EMBL" id="ADZX01000066">
    <property type="protein sequence ID" value="EFK97696.1"/>
    <property type="molecule type" value="Genomic_DNA"/>
</dbReference>
<sequence>MAIEPKRLMRIATVASMTVAVTLIGAKAVAWLLTESVSMLSSLVDSSLDFVASLVTFLAVRQALTPADSDHRFGHGKAEALAGLAQAGFIAASGGGLLLTVGDRLLHPHAVHREAIGLAVSALAVVLTIALVAFQNFVVRRTGSLAIGADRAHYMTDLVSNIAVGAALYLSGLLGLPLIDSGMAALVALFLIHGAWQVGRESL</sequence>
<feature type="transmembrane region" description="Helical" evidence="7">
    <location>
        <begin position="12"/>
        <end position="33"/>
    </location>
</feature>
<feature type="transmembrane region" description="Helical" evidence="7">
    <location>
        <begin position="39"/>
        <end position="60"/>
    </location>
</feature>
<evidence type="ECO:0000256" key="6">
    <source>
        <dbReference type="ARBA" id="ARBA00023136"/>
    </source>
</evidence>